<dbReference type="InterPro" id="IPR000866">
    <property type="entry name" value="AhpC/TSA"/>
</dbReference>
<evidence type="ECO:0000256" key="3">
    <source>
        <dbReference type="ARBA" id="ARBA00022862"/>
    </source>
</evidence>
<dbReference type="PANTHER" id="PTHR42801:SF4">
    <property type="entry name" value="AHPC_TSA FAMILY PROTEIN"/>
    <property type="match status" value="1"/>
</dbReference>
<dbReference type="EMBL" id="CAICTM010001920">
    <property type="protein sequence ID" value="CAB9526988.1"/>
    <property type="molecule type" value="Genomic_DNA"/>
</dbReference>
<comment type="similarity">
    <text evidence="8">Belongs to the peroxiredoxin family. BCP/PrxQ subfamily.</text>
</comment>
<keyword evidence="2" id="KW-0575">Peroxidase</keyword>
<dbReference type="InterPro" id="IPR050924">
    <property type="entry name" value="Peroxiredoxin_BCP/PrxQ"/>
</dbReference>
<feature type="domain" description="Thioredoxin" evidence="10">
    <location>
        <begin position="58"/>
        <end position="207"/>
    </location>
</feature>
<protein>
    <recommendedName>
        <fullName evidence="1">thioredoxin-dependent peroxiredoxin</fullName>
        <ecNumber evidence="1">1.11.1.24</ecNumber>
    </recommendedName>
    <alternativeName>
        <fullName evidence="7">Thioredoxin peroxidase</fullName>
    </alternativeName>
</protein>
<comment type="catalytic activity">
    <reaction evidence="9">
        <text>a hydroperoxide + [thioredoxin]-dithiol = an alcohol + [thioredoxin]-disulfide + H2O</text>
        <dbReference type="Rhea" id="RHEA:62620"/>
        <dbReference type="Rhea" id="RHEA-COMP:10698"/>
        <dbReference type="Rhea" id="RHEA-COMP:10700"/>
        <dbReference type="ChEBI" id="CHEBI:15377"/>
        <dbReference type="ChEBI" id="CHEBI:29950"/>
        <dbReference type="ChEBI" id="CHEBI:30879"/>
        <dbReference type="ChEBI" id="CHEBI:35924"/>
        <dbReference type="ChEBI" id="CHEBI:50058"/>
        <dbReference type="EC" id="1.11.1.24"/>
    </reaction>
</comment>
<dbReference type="GO" id="GO:0045454">
    <property type="term" value="P:cell redox homeostasis"/>
    <property type="evidence" value="ECO:0007669"/>
    <property type="project" value="TreeGrafter"/>
</dbReference>
<keyword evidence="3" id="KW-0049">Antioxidant</keyword>
<keyword evidence="12" id="KW-1185">Reference proteome</keyword>
<name>A0A9N8HTQ6_9STRA</name>
<gene>
    <name evidence="11" type="ORF">SEMRO_1922_G305630.1</name>
</gene>
<dbReference type="EC" id="1.11.1.24" evidence="1"/>
<evidence type="ECO:0000256" key="1">
    <source>
        <dbReference type="ARBA" id="ARBA00013017"/>
    </source>
</evidence>
<dbReference type="InterPro" id="IPR036249">
    <property type="entry name" value="Thioredoxin-like_sf"/>
</dbReference>
<evidence type="ECO:0000256" key="4">
    <source>
        <dbReference type="ARBA" id="ARBA00023002"/>
    </source>
</evidence>
<proteinExistence type="inferred from homology"/>
<evidence type="ECO:0000256" key="6">
    <source>
        <dbReference type="ARBA" id="ARBA00023284"/>
    </source>
</evidence>
<dbReference type="GO" id="GO:0034599">
    <property type="term" value="P:cellular response to oxidative stress"/>
    <property type="evidence" value="ECO:0007669"/>
    <property type="project" value="TreeGrafter"/>
</dbReference>
<evidence type="ECO:0000256" key="8">
    <source>
        <dbReference type="ARBA" id="ARBA00038489"/>
    </source>
</evidence>
<evidence type="ECO:0000259" key="10">
    <source>
        <dbReference type="PROSITE" id="PS51352"/>
    </source>
</evidence>
<dbReference type="GO" id="GO:0005737">
    <property type="term" value="C:cytoplasm"/>
    <property type="evidence" value="ECO:0007669"/>
    <property type="project" value="TreeGrafter"/>
</dbReference>
<evidence type="ECO:0000256" key="7">
    <source>
        <dbReference type="ARBA" id="ARBA00032824"/>
    </source>
</evidence>
<dbReference type="InterPro" id="IPR013766">
    <property type="entry name" value="Thioredoxin_domain"/>
</dbReference>
<reference evidence="11" key="1">
    <citation type="submission" date="2020-06" db="EMBL/GenBank/DDBJ databases">
        <authorList>
            <consortium name="Plant Systems Biology data submission"/>
        </authorList>
    </citation>
    <scope>NUCLEOTIDE SEQUENCE</scope>
    <source>
        <strain evidence="11">D6</strain>
    </source>
</reference>
<dbReference type="Pfam" id="PF00578">
    <property type="entry name" value="AhpC-TSA"/>
    <property type="match status" value="1"/>
</dbReference>
<dbReference type="CDD" id="cd03017">
    <property type="entry name" value="PRX_BCP"/>
    <property type="match status" value="1"/>
</dbReference>
<dbReference type="SUPFAM" id="SSF52833">
    <property type="entry name" value="Thioredoxin-like"/>
    <property type="match status" value="1"/>
</dbReference>
<dbReference type="PROSITE" id="PS51352">
    <property type="entry name" value="THIOREDOXIN_2"/>
    <property type="match status" value="1"/>
</dbReference>
<evidence type="ECO:0000256" key="9">
    <source>
        <dbReference type="ARBA" id="ARBA00049091"/>
    </source>
</evidence>
<evidence type="ECO:0000313" key="11">
    <source>
        <dbReference type="EMBL" id="CAB9526988.1"/>
    </source>
</evidence>
<comment type="caution">
    <text evidence="11">The sequence shown here is derived from an EMBL/GenBank/DDBJ whole genome shotgun (WGS) entry which is preliminary data.</text>
</comment>
<dbReference type="Gene3D" id="3.40.30.10">
    <property type="entry name" value="Glutaredoxin"/>
    <property type="match status" value="1"/>
</dbReference>
<evidence type="ECO:0000256" key="2">
    <source>
        <dbReference type="ARBA" id="ARBA00022559"/>
    </source>
</evidence>
<evidence type="ECO:0000313" key="12">
    <source>
        <dbReference type="Proteomes" id="UP001153069"/>
    </source>
</evidence>
<accession>A0A9N8HTQ6</accession>
<dbReference type="AlphaFoldDB" id="A0A9N8HTQ6"/>
<keyword evidence="6" id="KW-0676">Redox-active center</keyword>
<dbReference type="GO" id="GO:0008379">
    <property type="term" value="F:thioredoxin peroxidase activity"/>
    <property type="evidence" value="ECO:0007669"/>
    <property type="project" value="TreeGrafter"/>
</dbReference>
<keyword evidence="5" id="KW-1015">Disulfide bond</keyword>
<sequence length="223" mass="23586">MFLLSPINAHKLIIFLEFNHYPSNMKFTTTIAALLIGSASAFTGSAPAARSSSTALNLAVGETAPDFALVDQNGKTVKRSQIKKPLVVYFYPADATPGCTVQAQSFNEQVKDIRKTFGAELVGISGQDVESKQAFASELGLDFSILADEGDAVRKAFGVPRAAFGLFPGRVTYVLDKDGACQTVYDELADAASHVEVAKESLSELKGASKKGASSPLGAIFGR</sequence>
<dbReference type="Proteomes" id="UP001153069">
    <property type="component" value="Unassembled WGS sequence"/>
</dbReference>
<dbReference type="OrthoDB" id="338622at2759"/>
<organism evidence="11 12">
    <name type="scientific">Seminavis robusta</name>
    <dbReference type="NCBI Taxonomy" id="568900"/>
    <lineage>
        <taxon>Eukaryota</taxon>
        <taxon>Sar</taxon>
        <taxon>Stramenopiles</taxon>
        <taxon>Ochrophyta</taxon>
        <taxon>Bacillariophyta</taxon>
        <taxon>Bacillariophyceae</taxon>
        <taxon>Bacillariophycidae</taxon>
        <taxon>Naviculales</taxon>
        <taxon>Naviculaceae</taxon>
        <taxon>Seminavis</taxon>
    </lineage>
</organism>
<dbReference type="PANTHER" id="PTHR42801">
    <property type="entry name" value="THIOREDOXIN-DEPENDENT PEROXIDE REDUCTASE"/>
    <property type="match status" value="1"/>
</dbReference>
<keyword evidence="4" id="KW-0560">Oxidoreductase</keyword>
<evidence type="ECO:0000256" key="5">
    <source>
        <dbReference type="ARBA" id="ARBA00023157"/>
    </source>
</evidence>